<keyword evidence="2" id="KW-1185">Reference proteome</keyword>
<evidence type="ECO:0000313" key="1">
    <source>
        <dbReference type="EMBL" id="EMZ33933.1"/>
    </source>
</evidence>
<dbReference type="EMBL" id="AQFT01000038">
    <property type="protein sequence ID" value="EMZ33933.1"/>
    <property type="molecule type" value="Genomic_DNA"/>
</dbReference>
<accession>N2B5Z5</accession>
<dbReference type="AlphaFoldDB" id="N2B5Z5"/>
<comment type="caution">
    <text evidence="1">The sequence shown here is derived from an EMBL/GenBank/DDBJ whole genome shotgun (WGS) entry which is preliminary data.</text>
</comment>
<dbReference type="OrthoDB" id="6462171at2"/>
<dbReference type="SUPFAM" id="SSF47336">
    <property type="entry name" value="ACP-like"/>
    <property type="match status" value="1"/>
</dbReference>
<dbReference type="PATRIC" id="fig|1235802.3.peg.1300"/>
<dbReference type="Proteomes" id="UP000012589">
    <property type="component" value="Unassembled WGS sequence"/>
</dbReference>
<organism evidence="1 2">
    <name type="scientific">Eubacterium plexicaudatum ASF492</name>
    <dbReference type="NCBI Taxonomy" id="1235802"/>
    <lineage>
        <taxon>Bacteria</taxon>
        <taxon>Bacillati</taxon>
        <taxon>Bacillota</taxon>
        <taxon>Clostridia</taxon>
        <taxon>Eubacteriales</taxon>
        <taxon>Eubacteriaceae</taxon>
        <taxon>Eubacterium</taxon>
    </lineage>
</organism>
<sequence length="74" mass="8398">MEEKILKILEENCEEALDYDGNSMMEDGVIDSYTILNTVNDLEEEFGIEIAAENVTASNFRNKNAIIELVEKII</sequence>
<dbReference type="Gene3D" id="1.10.1200.10">
    <property type="entry name" value="ACP-like"/>
    <property type="match status" value="1"/>
</dbReference>
<dbReference type="STRING" id="1235802.C823_01214"/>
<proteinExistence type="predicted"/>
<dbReference type="InterPro" id="IPR036736">
    <property type="entry name" value="ACP-like_sf"/>
</dbReference>
<dbReference type="eggNOG" id="ENOG502ZJU3">
    <property type="taxonomic scope" value="Bacteria"/>
</dbReference>
<evidence type="ECO:0008006" key="3">
    <source>
        <dbReference type="Google" id="ProtNLM"/>
    </source>
</evidence>
<dbReference type="HOGENOM" id="CLU_108696_19_1_9"/>
<name>N2B5Z5_9FIRM</name>
<protein>
    <recommendedName>
        <fullName evidence="3">Carrier domain-containing protein</fullName>
    </recommendedName>
</protein>
<reference evidence="1 2" key="1">
    <citation type="journal article" date="2014" name="Genome Announc.">
        <title>Draft genome sequences of the altered schaedler flora, a defined bacterial community from gnotobiotic mice.</title>
        <authorList>
            <person name="Wannemuehler M.J."/>
            <person name="Overstreet A.M."/>
            <person name="Ward D.V."/>
            <person name="Phillips G.J."/>
        </authorList>
    </citation>
    <scope>NUCLEOTIDE SEQUENCE [LARGE SCALE GENOMIC DNA]</scope>
    <source>
        <strain evidence="1 2">ASF492</strain>
    </source>
</reference>
<gene>
    <name evidence="1" type="ORF">C823_01214</name>
</gene>
<evidence type="ECO:0000313" key="2">
    <source>
        <dbReference type="Proteomes" id="UP000012589"/>
    </source>
</evidence>